<keyword evidence="2" id="KW-1185">Reference proteome</keyword>
<evidence type="ECO:0000313" key="2">
    <source>
        <dbReference type="Proteomes" id="UP000302168"/>
    </source>
</evidence>
<reference evidence="1 2" key="1">
    <citation type="submission" date="2019-04" db="EMBL/GenBank/DDBJ databases">
        <authorList>
            <person name="Gallagher L."/>
            <person name="Broussard G."/>
        </authorList>
    </citation>
    <scope>NUCLEOTIDE SEQUENCE [LARGE SCALE GENOMIC DNA]</scope>
</reference>
<sequence length="52" mass="6067">MLCRVVPPIVARHPEILNFPKPVKVTTRPAIYYKKIERRISSLVEDKLCGKY</sequence>
<dbReference type="Proteomes" id="UP000302168">
    <property type="component" value="Segment"/>
</dbReference>
<protein>
    <submittedName>
        <fullName evidence="1">Uncharacterized protein</fullName>
    </submittedName>
</protein>
<gene>
    <name evidence="1" type="ORF">ACHELOUS_65</name>
</gene>
<accession>A0A4P8MUU2</accession>
<dbReference type="EMBL" id="MK796244">
    <property type="protein sequence ID" value="QCQ57662.1"/>
    <property type="molecule type" value="Genomic_DNA"/>
</dbReference>
<organism evidence="1 2">
    <name type="scientific">Vibrio phage Achelous</name>
    <dbReference type="NCBI Taxonomy" id="2576872"/>
    <lineage>
        <taxon>Viruses</taxon>
        <taxon>Duplodnaviria</taxon>
        <taxon>Heunggongvirae</taxon>
        <taxon>Uroviricota</taxon>
        <taxon>Caudoviricetes</taxon>
        <taxon>Demerecviridae</taxon>
        <taxon>Ermolyevavirinae</taxon>
        <taxon>Thalassavirus</taxon>
        <taxon>Thalassavirus achelous</taxon>
    </lineage>
</organism>
<proteinExistence type="predicted"/>
<evidence type="ECO:0000313" key="1">
    <source>
        <dbReference type="EMBL" id="QCQ57662.1"/>
    </source>
</evidence>
<name>A0A4P8MUU2_9CAUD</name>